<comment type="caution">
    <text evidence="3">The sequence shown here is derived from an EMBL/GenBank/DDBJ whole genome shotgun (WGS) entry which is preliminary data.</text>
</comment>
<accession>A0A9P6K950</accession>
<dbReference type="AlphaFoldDB" id="A0A9P6K950"/>
<dbReference type="InterPro" id="IPR038169">
    <property type="entry name" value="DC-UbP/UBTD2_N_sf"/>
</dbReference>
<evidence type="ECO:0000256" key="1">
    <source>
        <dbReference type="SAM" id="MobiDB-lite"/>
    </source>
</evidence>
<feature type="domain" description="DC-UbP/UBTD2 N-terminal" evidence="2">
    <location>
        <begin position="1"/>
        <end position="87"/>
    </location>
</feature>
<dbReference type="EMBL" id="JAABOA010007039">
    <property type="protein sequence ID" value="KAF9552072.1"/>
    <property type="molecule type" value="Genomic_DNA"/>
</dbReference>
<evidence type="ECO:0000313" key="3">
    <source>
        <dbReference type="EMBL" id="KAF9552072.1"/>
    </source>
</evidence>
<feature type="non-terminal residue" evidence="3">
    <location>
        <position position="1"/>
    </location>
</feature>
<evidence type="ECO:0000259" key="2">
    <source>
        <dbReference type="Pfam" id="PF16455"/>
    </source>
</evidence>
<feature type="compositionally biased region" description="Polar residues" evidence="1">
    <location>
        <begin position="35"/>
        <end position="47"/>
    </location>
</feature>
<feature type="compositionally biased region" description="Polar residues" evidence="1">
    <location>
        <begin position="156"/>
        <end position="166"/>
    </location>
</feature>
<protein>
    <recommendedName>
        <fullName evidence="2">DC-UbP/UBTD2 N-terminal domain-containing protein</fullName>
    </recommendedName>
</protein>
<dbReference type="OrthoDB" id="1640476at2759"/>
<name>A0A9P6K950_9FUNG</name>
<dbReference type="Gene3D" id="1.20.225.20">
    <property type="entry name" value="Ub domain-containing protein, DC-UbP/UBTD2, N-terminal domain"/>
    <property type="match status" value="1"/>
</dbReference>
<dbReference type="InterPro" id="IPR039869">
    <property type="entry name" value="UBTD1/2"/>
</dbReference>
<feature type="compositionally biased region" description="Basic and acidic residues" evidence="1">
    <location>
        <begin position="145"/>
        <end position="154"/>
    </location>
</feature>
<feature type="compositionally biased region" description="Low complexity" evidence="1">
    <location>
        <begin position="108"/>
        <end position="141"/>
    </location>
</feature>
<feature type="region of interest" description="Disordered" evidence="1">
    <location>
        <begin position="89"/>
        <end position="166"/>
    </location>
</feature>
<dbReference type="Proteomes" id="UP000780801">
    <property type="component" value="Unassembled WGS sequence"/>
</dbReference>
<sequence length="279" mass="29302">GRAEVWQALRAACEEKDATQVQAILDAARITVPSNRSVEMTSGSPSGNGQGNARPDPMAQLTCYDALGTMYVVPVKFLSVPTNLIEDVHHGDDDDNNNSNTRGNTALVGSSSSVSISHHSTGTRSHAGPSVRSASSSSTGAAGKGRKEKERADPGSRTTSTGQVTGESMEKIIVRIRLSIRQKEILLTVTGATTIGQIKEDLFKESAASNANEGSSAGAAGGSNGSSSDSSSTLLVPGRHRLKVFFLGRVIDDKERLNELPHFQGGQQGTVLQVLVFDL</sequence>
<dbReference type="Pfam" id="PF16455">
    <property type="entry name" value="UBD"/>
    <property type="match status" value="1"/>
</dbReference>
<feature type="region of interest" description="Disordered" evidence="1">
    <location>
        <begin position="209"/>
        <end position="234"/>
    </location>
</feature>
<feature type="region of interest" description="Disordered" evidence="1">
    <location>
        <begin position="35"/>
        <end position="56"/>
    </location>
</feature>
<organism evidence="3 4">
    <name type="scientific">Lunasporangiospora selenospora</name>
    <dbReference type="NCBI Taxonomy" id="979761"/>
    <lineage>
        <taxon>Eukaryota</taxon>
        <taxon>Fungi</taxon>
        <taxon>Fungi incertae sedis</taxon>
        <taxon>Mucoromycota</taxon>
        <taxon>Mortierellomycotina</taxon>
        <taxon>Mortierellomycetes</taxon>
        <taxon>Mortierellales</taxon>
        <taxon>Mortierellaceae</taxon>
        <taxon>Lunasporangiospora</taxon>
    </lineage>
</organism>
<proteinExistence type="predicted"/>
<gene>
    <name evidence="3" type="ORF">BGW38_009513</name>
</gene>
<keyword evidence="4" id="KW-1185">Reference proteome</keyword>
<dbReference type="PANTHER" id="PTHR13609">
    <property type="entry name" value="UBIQUITIN DOMAIN CONTAINING 1 PROTEIN-RELATED"/>
    <property type="match status" value="1"/>
</dbReference>
<feature type="compositionally biased region" description="Low complexity" evidence="1">
    <location>
        <begin position="209"/>
        <end position="218"/>
    </location>
</feature>
<dbReference type="InterPro" id="IPR032752">
    <property type="entry name" value="DC-UbP/UBTD2_N"/>
</dbReference>
<reference evidence="3" key="1">
    <citation type="journal article" date="2020" name="Fungal Divers.">
        <title>Resolving the Mortierellaceae phylogeny through synthesis of multi-gene phylogenetics and phylogenomics.</title>
        <authorList>
            <person name="Vandepol N."/>
            <person name="Liber J."/>
            <person name="Desiro A."/>
            <person name="Na H."/>
            <person name="Kennedy M."/>
            <person name="Barry K."/>
            <person name="Grigoriev I.V."/>
            <person name="Miller A.N."/>
            <person name="O'Donnell K."/>
            <person name="Stajich J.E."/>
            <person name="Bonito G."/>
        </authorList>
    </citation>
    <scope>NUCLEOTIDE SEQUENCE</scope>
    <source>
        <strain evidence="3">KOD1015</strain>
    </source>
</reference>
<evidence type="ECO:0000313" key="4">
    <source>
        <dbReference type="Proteomes" id="UP000780801"/>
    </source>
</evidence>